<dbReference type="CDD" id="cd11065">
    <property type="entry name" value="CYP64-like"/>
    <property type="match status" value="1"/>
</dbReference>
<keyword evidence="12" id="KW-1185">Reference proteome</keyword>
<dbReference type="OrthoDB" id="2789670at2759"/>
<evidence type="ECO:0000313" key="11">
    <source>
        <dbReference type="EMBL" id="TFK52120.1"/>
    </source>
</evidence>
<evidence type="ECO:0000256" key="8">
    <source>
        <dbReference type="ARBA" id="ARBA00023033"/>
    </source>
</evidence>
<comment type="similarity">
    <text evidence="3 10">Belongs to the cytochrome P450 family.</text>
</comment>
<evidence type="ECO:0000313" key="12">
    <source>
        <dbReference type="Proteomes" id="UP000305948"/>
    </source>
</evidence>
<dbReference type="InterPro" id="IPR002401">
    <property type="entry name" value="Cyt_P450_E_grp-I"/>
</dbReference>
<dbReference type="GO" id="GO:0020037">
    <property type="term" value="F:heme binding"/>
    <property type="evidence" value="ECO:0007669"/>
    <property type="project" value="InterPro"/>
</dbReference>
<dbReference type="AlphaFoldDB" id="A0A5C3N411"/>
<evidence type="ECO:0000256" key="6">
    <source>
        <dbReference type="ARBA" id="ARBA00023002"/>
    </source>
</evidence>
<dbReference type="PRINTS" id="PR00463">
    <property type="entry name" value="EP450I"/>
</dbReference>
<dbReference type="EMBL" id="ML213510">
    <property type="protein sequence ID" value="TFK52120.1"/>
    <property type="molecule type" value="Genomic_DNA"/>
</dbReference>
<keyword evidence="8 10" id="KW-0503">Monooxygenase</keyword>
<dbReference type="Proteomes" id="UP000305948">
    <property type="component" value="Unassembled WGS sequence"/>
</dbReference>
<name>A0A5C3N411_9AGAM</name>
<dbReference type="PROSITE" id="PS00086">
    <property type="entry name" value="CYTOCHROME_P450"/>
    <property type="match status" value="1"/>
</dbReference>
<evidence type="ECO:0000256" key="5">
    <source>
        <dbReference type="ARBA" id="ARBA00022723"/>
    </source>
</evidence>
<dbReference type="SUPFAM" id="SSF48264">
    <property type="entry name" value="Cytochrome P450"/>
    <property type="match status" value="1"/>
</dbReference>
<comment type="pathway">
    <text evidence="2">Secondary metabolite biosynthesis.</text>
</comment>
<gene>
    <name evidence="11" type="ORF">OE88DRAFT_1506710</name>
</gene>
<evidence type="ECO:0000256" key="10">
    <source>
        <dbReference type="RuleBase" id="RU000461"/>
    </source>
</evidence>
<keyword evidence="7 9" id="KW-0408">Iron</keyword>
<evidence type="ECO:0000256" key="7">
    <source>
        <dbReference type="ARBA" id="ARBA00023004"/>
    </source>
</evidence>
<dbReference type="Gene3D" id="1.10.630.10">
    <property type="entry name" value="Cytochrome P450"/>
    <property type="match status" value="1"/>
</dbReference>
<dbReference type="Pfam" id="PF00067">
    <property type="entry name" value="p450"/>
    <property type="match status" value="1"/>
</dbReference>
<dbReference type="PANTHER" id="PTHR46300:SF7">
    <property type="entry name" value="P450, PUTATIVE (EUROFUNG)-RELATED"/>
    <property type="match status" value="1"/>
</dbReference>
<keyword evidence="5 9" id="KW-0479">Metal-binding</keyword>
<dbReference type="InterPro" id="IPR050364">
    <property type="entry name" value="Cytochrome_P450_fung"/>
</dbReference>
<keyword evidence="4 9" id="KW-0349">Heme</keyword>
<dbReference type="PANTHER" id="PTHR46300">
    <property type="entry name" value="P450, PUTATIVE (EUROFUNG)-RELATED-RELATED"/>
    <property type="match status" value="1"/>
</dbReference>
<organism evidence="11 12">
    <name type="scientific">Heliocybe sulcata</name>
    <dbReference type="NCBI Taxonomy" id="5364"/>
    <lineage>
        <taxon>Eukaryota</taxon>
        <taxon>Fungi</taxon>
        <taxon>Dikarya</taxon>
        <taxon>Basidiomycota</taxon>
        <taxon>Agaricomycotina</taxon>
        <taxon>Agaricomycetes</taxon>
        <taxon>Gloeophyllales</taxon>
        <taxon>Gloeophyllaceae</taxon>
        <taxon>Heliocybe</taxon>
    </lineage>
</organism>
<sequence length="515" mass="58264">MPSHAMDSYTCLILALAIPVVWVIFRRLPGNAGSTRRLPLPPGPARWPLIGNLLDIPTVHPWKTYTDWSKRYGDVISVTIWGQPIIVLCSAQAVDDLFNKESVKYSDRPQSIVLSDIDFLNMTGSIEYGDTWRRHRRAFHHGYGPGMVESYHPLVLKKTRHLLQHLLDAPDQYKHHLRLTFASLVLEVTYGIHISSWDDKWIEAAETAIHDFEEATIPGEFLVEYFPILKHAPSWSPLTGWKRRIALFKQHVHALTDNPYDLVVKQMTRGEEEHCVLSELLRKAQDSGEADKDTHAAKYAAASAYIAGVDTTFSAFRVFLLAMAMYPEVQAKAQMELDRIVGKDRLPGYEDRHHLPYLNAVMKEIQRWQPVVPLSLPHTSSSDGEYNGYSIPKQSIILLNSWSILHDPAVYPDPEQFNPERFLKNGKLDLAGKDPLAAFGGGRRICPGRWFSDSAMYAAVSHILHAFTISPPLDEHMRVEMTSGIVSAPRDYRYRIIPRSEGVRNLISISCGGDA</sequence>
<dbReference type="InterPro" id="IPR036396">
    <property type="entry name" value="Cyt_P450_sf"/>
</dbReference>
<evidence type="ECO:0000256" key="9">
    <source>
        <dbReference type="PIRSR" id="PIRSR602401-1"/>
    </source>
</evidence>
<dbReference type="STRING" id="5364.A0A5C3N411"/>
<keyword evidence="6 10" id="KW-0560">Oxidoreductase</keyword>
<evidence type="ECO:0000256" key="3">
    <source>
        <dbReference type="ARBA" id="ARBA00010617"/>
    </source>
</evidence>
<dbReference type="GO" id="GO:0005506">
    <property type="term" value="F:iron ion binding"/>
    <property type="evidence" value="ECO:0007669"/>
    <property type="project" value="InterPro"/>
</dbReference>
<proteinExistence type="inferred from homology"/>
<feature type="binding site" description="axial binding residue" evidence="9">
    <location>
        <position position="446"/>
    </location>
    <ligand>
        <name>heme</name>
        <dbReference type="ChEBI" id="CHEBI:30413"/>
    </ligand>
    <ligandPart>
        <name>Fe</name>
        <dbReference type="ChEBI" id="CHEBI:18248"/>
    </ligandPart>
</feature>
<evidence type="ECO:0000256" key="2">
    <source>
        <dbReference type="ARBA" id="ARBA00005179"/>
    </source>
</evidence>
<protein>
    <submittedName>
        <fullName evidence="11">Cytochrome P450</fullName>
    </submittedName>
</protein>
<dbReference type="GO" id="GO:0004497">
    <property type="term" value="F:monooxygenase activity"/>
    <property type="evidence" value="ECO:0007669"/>
    <property type="project" value="UniProtKB-KW"/>
</dbReference>
<dbReference type="InterPro" id="IPR001128">
    <property type="entry name" value="Cyt_P450"/>
</dbReference>
<evidence type="ECO:0000256" key="4">
    <source>
        <dbReference type="ARBA" id="ARBA00022617"/>
    </source>
</evidence>
<evidence type="ECO:0000256" key="1">
    <source>
        <dbReference type="ARBA" id="ARBA00001971"/>
    </source>
</evidence>
<accession>A0A5C3N411</accession>
<dbReference type="InterPro" id="IPR017972">
    <property type="entry name" value="Cyt_P450_CS"/>
</dbReference>
<dbReference type="GO" id="GO:0016705">
    <property type="term" value="F:oxidoreductase activity, acting on paired donors, with incorporation or reduction of molecular oxygen"/>
    <property type="evidence" value="ECO:0007669"/>
    <property type="project" value="InterPro"/>
</dbReference>
<comment type="cofactor">
    <cofactor evidence="1 9">
        <name>heme</name>
        <dbReference type="ChEBI" id="CHEBI:30413"/>
    </cofactor>
</comment>
<reference evidence="11 12" key="1">
    <citation type="journal article" date="2019" name="Nat. Ecol. Evol.">
        <title>Megaphylogeny resolves global patterns of mushroom evolution.</title>
        <authorList>
            <person name="Varga T."/>
            <person name="Krizsan K."/>
            <person name="Foldi C."/>
            <person name="Dima B."/>
            <person name="Sanchez-Garcia M."/>
            <person name="Sanchez-Ramirez S."/>
            <person name="Szollosi G.J."/>
            <person name="Szarkandi J.G."/>
            <person name="Papp V."/>
            <person name="Albert L."/>
            <person name="Andreopoulos W."/>
            <person name="Angelini C."/>
            <person name="Antonin V."/>
            <person name="Barry K.W."/>
            <person name="Bougher N.L."/>
            <person name="Buchanan P."/>
            <person name="Buyck B."/>
            <person name="Bense V."/>
            <person name="Catcheside P."/>
            <person name="Chovatia M."/>
            <person name="Cooper J."/>
            <person name="Damon W."/>
            <person name="Desjardin D."/>
            <person name="Finy P."/>
            <person name="Geml J."/>
            <person name="Haridas S."/>
            <person name="Hughes K."/>
            <person name="Justo A."/>
            <person name="Karasinski D."/>
            <person name="Kautmanova I."/>
            <person name="Kiss B."/>
            <person name="Kocsube S."/>
            <person name="Kotiranta H."/>
            <person name="LaButti K.M."/>
            <person name="Lechner B.E."/>
            <person name="Liimatainen K."/>
            <person name="Lipzen A."/>
            <person name="Lukacs Z."/>
            <person name="Mihaltcheva S."/>
            <person name="Morgado L.N."/>
            <person name="Niskanen T."/>
            <person name="Noordeloos M.E."/>
            <person name="Ohm R.A."/>
            <person name="Ortiz-Santana B."/>
            <person name="Ovrebo C."/>
            <person name="Racz N."/>
            <person name="Riley R."/>
            <person name="Savchenko A."/>
            <person name="Shiryaev A."/>
            <person name="Soop K."/>
            <person name="Spirin V."/>
            <person name="Szebenyi C."/>
            <person name="Tomsovsky M."/>
            <person name="Tulloss R.E."/>
            <person name="Uehling J."/>
            <person name="Grigoriev I.V."/>
            <person name="Vagvolgyi C."/>
            <person name="Papp T."/>
            <person name="Martin F.M."/>
            <person name="Miettinen O."/>
            <person name="Hibbett D.S."/>
            <person name="Nagy L.G."/>
        </authorList>
    </citation>
    <scope>NUCLEOTIDE SEQUENCE [LARGE SCALE GENOMIC DNA]</scope>
    <source>
        <strain evidence="11 12">OMC1185</strain>
    </source>
</reference>